<dbReference type="SUPFAM" id="SSF57850">
    <property type="entry name" value="RING/U-box"/>
    <property type="match status" value="1"/>
</dbReference>
<evidence type="ECO:0000256" key="2">
    <source>
        <dbReference type="ARBA" id="ARBA00008518"/>
    </source>
</evidence>
<evidence type="ECO:0000256" key="7">
    <source>
        <dbReference type="PROSITE-ProRule" id="PRU00175"/>
    </source>
</evidence>
<feature type="coiled-coil region" evidence="8">
    <location>
        <begin position="192"/>
        <end position="233"/>
    </location>
</feature>
<dbReference type="SMART" id="SM00184">
    <property type="entry name" value="RING"/>
    <property type="match status" value="1"/>
</dbReference>
<dbReference type="InterPro" id="IPR006574">
    <property type="entry name" value="PRY"/>
</dbReference>
<dbReference type="PROSITE" id="PS50089">
    <property type="entry name" value="ZF_RING_2"/>
    <property type="match status" value="1"/>
</dbReference>
<dbReference type="Gene3D" id="3.30.160.60">
    <property type="entry name" value="Classic Zinc Finger"/>
    <property type="match status" value="1"/>
</dbReference>
<gene>
    <name evidence="12" type="ORF">E1301_Tti013673</name>
</gene>
<dbReference type="InterPro" id="IPR050143">
    <property type="entry name" value="TRIM/RBCC"/>
</dbReference>
<evidence type="ECO:0000259" key="10">
    <source>
        <dbReference type="PROSITE" id="PS50089"/>
    </source>
</evidence>
<feature type="region of interest" description="Disordered" evidence="9">
    <location>
        <begin position="365"/>
        <end position="387"/>
    </location>
</feature>
<evidence type="ECO:0000313" key="12">
    <source>
        <dbReference type="EMBL" id="KAA0722900.1"/>
    </source>
</evidence>
<dbReference type="PANTHER" id="PTHR24103">
    <property type="entry name" value="E3 UBIQUITIN-PROTEIN LIGASE TRIM"/>
    <property type="match status" value="1"/>
</dbReference>
<dbReference type="PROSITE" id="PS50188">
    <property type="entry name" value="B302_SPRY"/>
    <property type="match status" value="1"/>
</dbReference>
<keyword evidence="13" id="KW-1185">Reference proteome</keyword>
<dbReference type="SUPFAM" id="SSF49899">
    <property type="entry name" value="Concanavalin A-like lectins/glucanases"/>
    <property type="match status" value="1"/>
</dbReference>
<feature type="compositionally biased region" description="Basic and acidic residues" evidence="9">
    <location>
        <begin position="372"/>
        <end position="382"/>
    </location>
</feature>
<sequence length="536" mass="61329">MATAIDVSHHLQCPICKNLFEDPVSTVCGHSFCQRCLEQHISMSDKQCPLCKESVYTIPSVNIALKTLLQQFLQMQMADLSLYTGERGEIPCNVCEENLTSTAVKSCLTCLLSYCEHHLKRHQSLERHRGHKLVSPVERMDEKACRVHGRPLELYCKREKRLICTLCVKTGEDVISMETERERREAEQQNTIKGLESMTNQSENKLEDLQSTVTKYQDHIEREQREIKRVFAEVMDVVRSAEEDLLAPLEDGRRCLEKEESEKTQQIKKEILKYREIIDDLNQNKKEEDDMVFLQSYPSVTAELKDDWTVSIDTELKFGSMRNINSSALVSIRTHLEKLCSFEIRRIQRFSVDVILDEETTHPSLEVSQEGKTVRDNGKVHDSPGGPGQFDLVGGILGRLQIKSGRAFWVVEVGEKTSWELGVVRENANRKGKVSYKPKEGYWAIVLCASNLYGAFEDPPIQLHLSTKPQKVGVFVDYEDALVSFYNMDDLSHIYSFTQCDFNETLRPYFNPHPNKDGNNSHPMTICSVNPGDILI</sequence>
<accession>A0A5A9PL81</accession>
<evidence type="ECO:0000313" key="13">
    <source>
        <dbReference type="Proteomes" id="UP000324632"/>
    </source>
</evidence>
<dbReference type="FunFam" id="2.60.120.920:FF:000004">
    <property type="entry name" value="Butyrophilin subfamily 1 member A1"/>
    <property type="match status" value="1"/>
</dbReference>
<dbReference type="InterPro" id="IPR001870">
    <property type="entry name" value="B30.2/SPRY"/>
</dbReference>
<dbReference type="Pfam" id="PF00097">
    <property type="entry name" value="zf-C3HC4"/>
    <property type="match status" value="1"/>
</dbReference>
<name>A0A5A9PL81_9TELE</name>
<dbReference type="GO" id="GO:0005737">
    <property type="term" value="C:cytoplasm"/>
    <property type="evidence" value="ECO:0007669"/>
    <property type="project" value="UniProtKB-SubCell"/>
</dbReference>
<comment type="similarity">
    <text evidence="2">Belongs to the TRIM/RBCC family.</text>
</comment>
<keyword evidence="6" id="KW-0862">Zinc</keyword>
<feature type="domain" description="RING-type" evidence="10">
    <location>
        <begin position="13"/>
        <end position="52"/>
    </location>
</feature>
<comment type="subcellular location">
    <subcellularLocation>
        <location evidence="1">Cytoplasm</location>
    </subcellularLocation>
</comment>
<evidence type="ECO:0000256" key="1">
    <source>
        <dbReference type="ARBA" id="ARBA00004496"/>
    </source>
</evidence>
<dbReference type="GO" id="GO:0008270">
    <property type="term" value="F:zinc ion binding"/>
    <property type="evidence" value="ECO:0007669"/>
    <property type="project" value="UniProtKB-KW"/>
</dbReference>
<dbReference type="InterPro" id="IPR013083">
    <property type="entry name" value="Znf_RING/FYVE/PHD"/>
</dbReference>
<dbReference type="Gene3D" id="4.10.830.40">
    <property type="match status" value="1"/>
</dbReference>
<dbReference type="Gene3D" id="2.60.120.920">
    <property type="match status" value="1"/>
</dbReference>
<proteinExistence type="inferred from homology"/>
<reference evidence="12 13" key="1">
    <citation type="journal article" date="2019" name="Mol. Ecol. Resour.">
        <title>Chromosome-level genome assembly of Triplophysa tibetana, a fish adapted to the harsh high-altitude environment of the Tibetan Plateau.</title>
        <authorList>
            <person name="Yang X."/>
            <person name="Liu H."/>
            <person name="Ma Z."/>
            <person name="Zou Y."/>
            <person name="Zou M."/>
            <person name="Mao Y."/>
            <person name="Li X."/>
            <person name="Wang H."/>
            <person name="Chen T."/>
            <person name="Wang W."/>
            <person name="Yang R."/>
        </authorList>
    </citation>
    <scope>NUCLEOTIDE SEQUENCE [LARGE SCALE GENOMIC DNA]</scope>
    <source>
        <strain evidence="12">TTIB1903HZAU</strain>
        <tissue evidence="12">Muscle</tissue>
    </source>
</reference>
<dbReference type="EMBL" id="SOYY01000003">
    <property type="protein sequence ID" value="KAA0722900.1"/>
    <property type="molecule type" value="Genomic_DNA"/>
</dbReference>
<dbReference type="CDD" id="cd13733">
    <property type="entry name" value="SPRY_PRY_C-I_1"/>
    <property type="match status" value="1"/>
</dbReference>
<comment type="caution">
    <text evidence="12">The sequence shown here is derived from an EMBL/GenBank/DDBJ whole genome shotgun (WGS) entry which is preliminary data.</text>
</comment>
<keyword evidence="3" id="KW-0963">Cytoplasm</keyword>
<evidence type="ECO:0000259" key="11">
    <source>
        <dbReference type="PROSITE" id="PS50188"/>
    </source>
</evidence>
<evidence type="ECO:0000256" key="4">
    <source>
        <dbReference type="ARBA" id="ARBA00022723"/>
    </source>
</evidence>
<dbReference type="AlphaFoldDB" id="A0A5A9PL81"/>
<dbReference type="InterPro" id="IPR003877">
    <property type="entry name" value="SPRY_dom"/>
</dbReference>
<evidence type="ECO:0000256" key="8">
    <source>
        <dbReference type="SAM" id="Coils"/>
    </source>
</evidence>
<dbReference type="PROSITE" id="PS00518">
    <property type="entry name" value="ZF_RING_1"/>
    <property type="match status" value="1"/>
</dbReference>
<dbReference type="PRINTS" id="PR01407">
    <property type="entry name" value="BUTYPHLNCDUF"/>
</dbReference>
<dbReference type="InterPro" id="IPR001841">
    <property type="entry name" value="Znf_RING"/>
</dbReference>
<evidence type="ECO:0000256" key="5">
    <source>
        <dbReference type="ARBA" id="ARBA00022771"/>
    </source>
</evidence>
<feature type="domain" description="B30.2/SPRY" evidence="11">
    <location>
        <begin position="334"/>
        <end position="533"/>
    </location>
</feature>
<dbReference type="InterPro" id="IPR058030">
    <property type="entry name" value="TRIM8/14/16/25/29/45/65_CC"/>
</dbReference>
<dbReference type="SMART" id="SM00449">
    <property type="entry name" value="SPRY"/>
    <property type="match status" value="1"/>
</dbReference>
<keyword evidence="5 7" id="KW-0863">Zinc-finger</keyword>
<dbReference type="SMART" id="SM00589">
    <property type="entry name" value="PRY"/>
    <property type="match status" value="1"/>
</dbReference>
<dbReference type="Proteomes" id="UP000324632">
    <property type="component" value="Chromosome 3"/>
</dbReference>
<dbReference type="Pfam" id="PF00622">
    <property type="entry name" value="SPRY"/>
    <property type="match status" value="1"/>
</dbReference>
<evidence type="ECO:0000256" key="3">
    <source>
        <dbReference type="ARBA" id="ARBA00022490"/>
    </source>
</evidence>
<dbReference type="CDD" id="cd19802">
    <property type="entry name" value="Bbox1_TRIM8-like"/>
    <property type="match status" value="1"/>
</dbReference>
<dbReference type="Gene3D" id="3.30.40.10">
    <property type="entry name" value="Zinc/RING finger domain, C3HC4 (zinc finger)"/>
    <property type="match status" value="1"/>
</dbReference>
<dbReference type="InterPro" id="IPR043136">
    <property type="entry name" value="B30.2/SPRY_sf"/>
</dbReference>
<dbReference type="Pfam" id="PF25600">
    <property type="entry name" value="TRIM_CC"/>
    <property type="match status" value="1"/>
</dbReference>
<evidence type="ECO:0000256" key="6">
    <source>
        <dbReference type="ARBA" id="ARBA00022833"/>
    </source>
</evidence>
<dbReference type="Pfam" id="PF13765">
    <property type="entry name" value="PRY"/>
    <property type="match status" value="1"/>
</dbReference>
<protein>
    <submittedName>
        <fullName evidence="12">Zinc-binding protein A33</fullName>
    </submittedName>
</protein>
<dbReference type="InterPro" id="IPR013320">
    <property type="entry name" value="ConA-like_dom_sf"/>
</dbReference>
<keyword evidence="8" id="KW-0175">Coiled coil</keyword>
<dbReference type="InterPro" id="IPR018957">
    <property type="entry name" value="Znf_C3HC4_RING-type"/>
</dbReference>
<keyword evidence="4" id="KW-0479">Metal-binding</keyword>
<dbReference type="SUPFAM" id="SSF57845">
    <property type="entry name" value="B-box zinc-binding domain"/>
    <property type="match status" value="1"/>
</dbReference>
<evidence type="ECO:0000256" key="9">
    <source>
        <dbReference type="SAM" id="MobiDB-lite"/>
    </source>
</evidence>
<dbReference type="InterPro" id="IPR003879">
    <property type="entry name" value="Butyrophylin_SPRY"/>
</dbReference>
<organism evidence="12 13">
    <name type="scientific">Triplophysa tibetana</name>
    <dbReference type="NCBI Taxonomy" id="1572043"/>
    <lineage>
        <taxon>Eukaryota</taxon>
        <taxon>Metazoa</taxon>
        <taxon>Chordata</taxon>
        <taxon>Craniata</taxon>
        <taxon>Vertebrata</taxon>
        <taxon>Euteleostomi</taxon>
        <taxon>Actinopterygii</taxon>
        <taxon>Neopterygii</taxon>
        <taxon>Teleostei</taxon>
        <taxon>Ostariophysi</taxon>
        <taxon>Cypriniformes</taxon>
        <taxon>Nemacheilidae</taxon>
        <taxon>Triplophysa</taxon>
    </lineage>
</organism>
<dbReference type="InterPro" id="IPR017907">
    <property type="entry name" value="Znf_RING_CS"/>
</dbReference>